<feature type="coiled-coil region" evidence="2">
    <location>
        <begin position="223"/>
        <end position="314"/>
    </location>
</feature>
<accession>A0A1X7TFD2</accession>
<evidence type="ECO:0008006" key="5">
    <source>
        <dbReference type="Google" id="ProtNLM"/>
    </source>
</evidence>
<evidence type="ECO:0000256" key="1">
    <source>
        <dbReference type="ARBA" id="ARBA00022722"/>
    </source>
</evidence>
<name>A0A1X7TFD2_AMPQE</name>
<feature type="region of interest" description="Disordered" evidence="3">
    <location>
        <begin position="1148"/>
        <end position="1253"/>
    </location>
</feature>
<dbReference type="eggNOG" id="ENOG502TCXC">
    <property type="taxonomic scope" value="Eukaryota"/>
</dbReference>
<protein>
    <recommendedName>
        <fullName evidence="5">Death domain-containing protein</fullName>
    </recommendedName>
</protein>
<feature type="compositionally biased region" description="Acidic residues" evidence="3">
    <location>
        <begin position="1155"/>
        <end position="1180"/>
    </location>
</feature>
<keyword evidence="1" id="KW-0540">Nuclease</keyword>
<sequence length="1435" mass="162090">MSNSSDCEDVPIGDSLLRLGISSSMLLAKDGVALTQIPKVTNAVVLDLHYFMSQQPKCTYKSLAEWLADLFGDMWPKDMPPTVKALTLSVKRLLAKRDKLKKLRSSSEKDQKILEFMDEEYILPTIFQVKGKVYKASEIESASSDCSDTCISSRDDSSELETLKSVNEDLSTQLRGLKVENESLKETESHFTVLREKMYSLHRNTKKKIGRRDKQISEQSDRINKHRLDLDKLYKKFSQMESQVKQLRKDKDKLRHRVDYWRTKSHYLKSSSEESDIQEIVEKQQKISTLKDDLQILEENNVELKNQLEEMTSSTDREIETVHKGRFNDDIRSCCYELLSLNVGIRNVDPVIRAVLSLIAHRSVDRLPSHSSLCRMITEGLSVAEMQLGETLTEEGRDNFTLQTDGTTKYGEHYTTFDVATVDGTYTLGLRHVFSGSAQNTLDTLKEILEDLDIVQEKLGRVKVSNIIVSKLKNTMSDRHAAEKLFNDLLSEYRAEILPHVVTGWSEASNTEKELLTRMNNFFCGLHFIVGLAECAEATLKLWEESHELDAGGISSGTQRLVRTACKGFHSRGCQKAGCSSQFRIYLRNKGIDKIPLAAFYGNRFNILFYDAAGVYFLKSHMLLYLTTSHGPLNQLLQAVLCDLKVPQFIAGCRALGIVDKLVTGPLWRYLSLSGTSVLNMSSIYTRMKEKFDKWADDAQYLLDGSDHFIPQHEKSDERLLGDHLPGGEFFEVEDALIPLPESVTGRYDHSLTAVTMSPHCVWLVIVGGCGEFKMKDVGGGKKVPMSTPITDTNRLIMIIELVYSEVGKWIVQSVLDGNDLTSKNYMYQEKYQSYSKTRTWWMDQLIEYPTEREMKLQRYIQSLHEDLQVAHESKVSLQEALVEANKQAKVADNEVYITEILEEKTQVEEKQQIITEDYEKLKLKVADMKEQYLKEKQIVTDLRAKVSDNELYTTKLMKEKSQLQERVTSLEEQSIKETSSIGLQFNYLIPSMDKLDCLSDVQVAERKLFLIQGDKPQLMNWEKYGLRIGVQKESLLSSETVEAAVVALVGGEFQFPANTILVSAVYAVSLSKPLLKRLILEIQHCVDLTGRPGLSRHLKFAIAHVSTPSLPYHFSIVEGGEFSSDSWYGSIQRKEFCLVSIVGEKRLPKSSTNGDEEEEEEEQEEQVEKETEEEVEDGNSDSSSDSDKTQDPPGGRSGGQGESTSNEGVEEEGETGGEPLHEEGNEEQDNERVEESEDHEEPQHEEATAPIPCTEISSDVNSKVVVSTGIVKNMAYAGLVYYEKKEAEDLVAFTAAKDLNALLEFIDKRHSQAEVGQNILFRFKDYDGCIELKFDAPQKKLYTGWTIEPHIQPCRFLRCDVDKFGEANYPLPSCCLISVYGSPGAVPSLHYSIPLDGVADPKTLFIHRSLRTTPSLTNPTTSSSSSNVVHESTS</sequence>
<dbReference type="PANTHER" id="PTHR11046:SF25">
    <property type="match status" value="1"/>
</dbReference>
<keyword evidence="2" id="KW-0175">Coiled coil</keyword>
<feature type="coiled-coil region" evidence="2">
    <location>
        <begin position="160"/>
        <end position="187"/>
    </location>
</feature>
<evidence type="ECO:0000256" key="2">
    <source>
        <dbReference type="SAM" id="Coils"/>
    </source>
</evidence>
<feature type="coiled-coil region" evidence="2">
    <location>
        <begin position="875"/>
        <end position="974"/>
    </location>
</feature>
<dbReference type="InParanoid" id="A0A1X7TFD2"/>
<evidence type="ECO:0000256" key="3">
    <source>
        <dbReference type="SAM" id="MobiDB-lite"/>
    </source>
</evidence>
<dbReference type="PANTHER" id="PTHR11046">
    <property type="entry name" value="OLIGORIBONUCLEASE, MITOCHONDRIAL"/>
    <property type="match status" value="1"/>
</dbReference>
<dbReference type="EnsemblMetazoa" id="Aqu2.1.13360_001">
    <property type="protein sequence ID" value="Aqu2.1.13360_001"/>
    <property type="gene ID" value="Aqu2.1.13360"/>
</dbReference>
<reference evidence="4" key="1">
    <citation type="submission" date="2017-05" db="UniProtKB">
        <authorList>
            <consortium name="EnsemblMetazoa"/>
        </authorList>
    </citation>
    <scope>IDENTIFICATION</scope>
</reference>
<feature type="region of interest" description="Disordered" evidence="3">
    <location>
        <begin position="1416"/>
        <end position="1435"/>
    </location>
</feature>
<proteinExistence type="predicted"/>
<organism evidence="4">
    <name type="scientific">Amphimedon queenslandica</name>
    <name type="common">Sponge</name>
    <dbReference type="NCBI Taxonomy" id="400682"/>
    <lineage>
        <taxon>Eukaryota</taxon>
        <taxon>Metazoa</taxon>
        <taxon>Porifera</taxon>
        <taxon>Demospongiae</taxon>
        <taxon>Heteroscleromorpha</taxon>
        <taxon>Haplosclerida</taxon>
        <taxon>Niphatidae</taxon>
        <taxon>Amphimedon</taxon>
    </lineage>
</organism>
<dbReference type="OrthoDB" id="5973910at2759"/>
<evidence type="ECO:0000313" key="4">
    <source>
        <dbReference type="EnsemblMetazoa" id="Aqu2.1.13360_001"/>
    </source>
</evidence>
<feature type="compositionally biased region" description="Acidic residues" evidence="3">
    <location>
        <begin position="1225"/>
        <end position="1241"/>
    </location>
</feature>
<feature type="coiled-coil region" evidence="2">
    <location>
        <begin position="83"/>
        <end position="110"/>
    </location>
</feature>
<dbReference type="GO" id="GO:0000175">
    <property type="term" value="F:3'-5'-RNA exonuclease activity"/>
    <property type="evidence" value="ECO:0007669"/>
    <property type="project" value="InterPro"/>
</dbReference>
<keyword evidence="1" id="KW-0378">Hydrolase</keyword>
<dbReference type="InterPro" id="IPR022894">
    <property type="entry name" value="Oligoribonuclease"/>
</dbReference>